<dbReference type="InterPro" id="IPR000192">
    <property type="entry name" value="Aminotrans_V_dom"/>
</dbReference>
<dbReference type="InterPro" id="IPR006311">
    <property type="entry name" value="TAT_signal"/>
</dbReference>
<dbReference type="EMBL" id="AUWY01000047">
    <property type="protein sequence ID" value="EQB33275.1"/>
    <property type="molecule type" value="Genomic_DNA"/>
</dbReference>
<evidence type="ECO:0000256" key="1">
    <source>
        <dbReference type="ARBA" id="ARBA00022898"/>
    </source>
</evidence>
<keyword evidence="1" id="KW-0663">Pyridoxal phosphate</keyword>
<reference evidence="3 4" key="1">
    <citation type="journal article" date="2013" name="Genome Announc.">
        <title>Draft Genome Sequence of Sphingobium ummariense Strain RL-3, a Hexachlorocyclohexane-Degrading Bacterium.</title>
        <authorList>
            <person name="Kohli P."/>
            <person name="Dua A."/>
            <person name="Sangwan N."/>
            <person name="Oldach P."/>
            <person name="Khurana J.P."/>
            <person name="Lal R."/>
        </authorList>
    </citation>
    <scope>NUCLEOTIDE SEQUENCE [LARGE SCALE GENOMIC DNA]</scope>
    <source>
        <strain evidence="3 4">RL-3</strain>
    </source>
</reference>
<sequence length="422" mass="45722">MDIDRRTMLGAAAVALPLGTAAASPPSGPDDEAGWAEIARLYDLPDGIVQLENAYWGAMARPVREEYQRQVAEVNRQSSYYGRLRYGDDYRRVKVALADRLRISPDEIALTRNATEALKALIGQYDRLRPGETVLIADLDYDSMQAACAALAKRCGANLVRIALPEPASRQGLIDAYARAMDAHPRLRLMLLTHIGHRTGLMLPVREIVAMARAKGIDVIVDAAHSWGQADFALPDLDADFVGLNGHKWIGAPLGVGILHIRKGRIDTIGPDPADDGSHPDSVEARVHTGTLDFAAQLTVPTALAFQARIGSAAKAARLRALRDRWAEAVRGLDGLEILTPVDQSLACAITAFRIRGLTSVADNMTVARALLERHRIFTIHRAGPARGACVRVTPGIYSSMADMDAMAAALRDLVPRMAKRA</sequence>
<dbReference type="Pfam" id="PF00266">
    <property type="entry name" value="Aminotran_5"/>
    <property type="match status" value="1"/>
</dbReference>
<dbReference type="Gene3D" id="3.90.1150.10">
    <property type="entry name" value="Aspartate Aminotransferase, domain 1"/>
    <property type="match status" value="1"/>
</dbReference>
<dbReference type="SUPFAM" id="SSF53383">
    <property type="entry name" value="PLP-dependent transferases"/>
    <property type="match status" value="1"/>
</dbReference>
<dbReference type="PATRIC" id="fig|1346791.3.peg.1086"/>
<dbReference type="InterPro" id="IPR015424">
    <property type="entry name" value="PyrdxlP-dep_Trfase"/>
</dbReference>
<name>T0IWU1_9SPHN</name>
<proteinExistence type="predicted"/>
<dbReference type="eggNOG" id="COG0520">
    <property type="taxonomic scope" value="Bacteria"/>
</dbReference>
<dbReference type="AlphaFoldDB" id="T0IWU1"/>
<gene>
    <name evidence="3" type="ORF">M529_05640</name>
</gene>
<dbReference type="PROSITE" id="PS51318">
    <property type="entry name" value="TAT"/>
    <property type="match status" value="1"/>
</dbReference>
<keyword evidence="4" id="KW-1185">Reference proteome</keyword>
<dbReference type="InterPro" id="IPR015421">
    <property type="entry name" value="PyrdxlP-dep_Trfase_major"/>
</dbReference>
<feature type="domain" description="Aminotransferase class V" evidence="2">
    <location>
        <begin position="63"/>
        <end position="363"/>
    </location>
</feature>
<evidence type="ECO:0000313" key="4">
    <source>
        <dbReference type="Proteomes" id="UP000015523"/>
    </source>
</evidence>
<dbReference type="Proteomes" id="UP000015523">
    <property type="component" value="Unassembled WGS sequence"/>
</dbReference>
<evidence type="ECO:0000259" key="2">
    <source>
        <dbReference type="Pfam" id="PF00266"/>
    </source>
</evidence>
<dbReference type="STRING" id="1346791.M529_05640"/>
<dbReference type="RefSeq" id="WP_021317063.1">
    <property type="nucleotide sequence ID" value="NZ_AUWY01000047.1"/>
</dbReference>
<protein>
    <recommendedName>
        <fullName evidence="2">Aminotransferase class V domain-containing protein</fullName>
    </recommendedName>
</protein>
<dbReference type="PANTHER" id="PTHR43092">
    <property type="entry name" value="L-CYSTEINE DESULFHYDRASE"/>
    <property type="match status" value="1"/>
</dbReference>
<organism evidence="3 4">
    <name type="scientific">Sphingobium ummariense RL-3</name>
    <dbReference type="NCBI Taxonomy" id="1346791"/>
    <lineage>
        <taxon>Bacteria</taxon>
        <taxon>Pseudomonadati</taxon>
        <taxon>Pseudomonadota</taxon>
        <taxon>Alphaproteobacteria</taxon>
        <taxon>Sphingomonadales</taxon>
        <taxon>Sphingomonadaceae</taxon>
        <taxon>Sphingobium</taxon>
    </lineage>
</organism>
<dbReference type="OrthoDB" id="9804366at2"/>
<evidence type="ECO:0000313" key="3">
    <source>
        <dbReference type="EMBL" id="EQB33275.1"/>
    </source>
</evidence>
<dbReference type="InterPro" id="IPR015422">
    <property type="entry name" value="PyrdxlP-dep_Trfase_small"/>
</dbReference>
<dbReference type="Gene3D" id="3.40.640.10">
    <property type="entry name" value="Type I PLP-dependent aspartate aminotransferase-like (Major domain)"/>
    <property type="match status" value="1"/>
</dbReference>
<comment type="caution">
    <text evidence="3">The sequence shown here is derived from an EMBL/GenBank/DDBJ whole genome shotgun (WGS) entry which is preliminary data.</text>
</comment>
<dbReference type="PANTHER" id="PTHR43092:SF6">
    <property type="entry name" value="BLR1280 PROTEIN"/>
    <property type="match status" value="1"/>
</dbReference>
<accession>T0IWU1</accession>